<dbReference type="InterPro" id="IPR045068">
    <property type="entry name" value="BACURD1-3"/>
</dbReference>
<proteinExistence type="predicted"/>
<evidence type="ECO:0000313" key="2">
    <source>
        <dbReference type="Proteomes" id="UP000712281"/>
    </source>
</evidence>
<dbReference type="PANTHER" id="PTHR11145:SF8">
    <property type="entry name" value="RE57120P"/>
    <property type="match status" value="1"/>
</dbReference>
<organism evidence="1 2">
    <name type="scientific">Brassica cretica</name>
    <name type="common">Mustard</name>
    <dbReference type="NCBI Taxonomy" id="69181"/>
    <lineage>
        <taxon>Eukaryota</taxon>
        <taxon>Viridiplantae</taxon>
        <taxon>Streptophyta</taxon>
        <taxon>Embryophyta</taxon>
        <taxon>Tracheophyta</taxon>
        <taxon>Spermatophyta</taxon>
        <taxon>Magnoliopsida</taxon>
        <taxon>eudicotyledons</taxon>
        <taxon>Gunneridae</taxon>
        <taxon>Pentapetalae</taxon>
        <taxon>rosids</taxon>
        <taxon>malvids</taxon>
        <taxon>Brassicales</taxon>
        <taxon>Brassicaceae</taxon>
        <taxon>Brassiceae</taxon>
        <taxon>Brassica</taxon>
    </lineage>
</organism>
<reference evidence="1" key="1">
    <citation type="submission" date="2019-12" db="EMBL/GenBank/DDBJ databases">
        <title>Genome sequencing and annotation of Brassica cretica.</title>
        <authorList>
            <person name="Studholme D.J."/>
            <person name="Sarris P.F."/>
        </authorList>
    </citation>
    <scope>NUCLEOTIDE SEQUENCE</scope>
    <source>
        <strain evidence="1">PFS-001/15</strain>
        <tissue evidence="1">Leaf</tissue>
    </source>
</reference>
<dbReference type="EMBL" id="QGKW02001940">
    <property type="protein sequence ID" value="KAF2558831.1"/>
    <property type="molecule type" value="Genomic_DNA"/>
</dbReference>
<dbReference type="Proteomes" id="UP000712281">
    <property type="component" value="Unassembled WGS sequence"/>
</dbReference>
<gene>
    <name evidence="1" type="ORF">F2Q68_00018075</name>
</gene>
<dbReference type="PANTHER" id="PTHR11145">
    <property type="entry name" value="BTB/POZ DOMAIN-CONTAINING ADAPTER FOR CUL3-MEDIATED RHOA DEGRADATION PROTEIN FAMILY MEMBER"/>
    <property type="match status" value="1"/>
</dbReference>
<name>A0A8S9HHT3_BRACR</name>
<dbReference type="SUPFAM" id="SSF50998">
    <property type="entry name" value="Quinoprotein alcohol dehydrogenase-like"/>
    <property type="match status" value="1"/>
</dbReference>
<dbReference type="AlphaFoldDB" id="A0A8S9HHT3"/>
<protein>
    <submittedName>
        <fullName evidence="1">Uncharacterized protein</fullName>
    </submittedName>
</protein>
<comment type="caution">
    <text evidence="1">The sequence shown here is derived from an EMBL/GenBank/DDBJ whole genome shotgun (WGS) entry which is preliminary data.</text>
</comment>
<sequence length="259" mass="28834">MIEQRSRAQERLLSLSGKAHRDAAQHYLNHSSEPLLKSHVEWFGHQFAKVGSAVQRGVFGCSGYIRIWDPRSRAIVWETSEPGSGRSSRFGDALADVDVDVEESTLFKVCSKSGDLGMADLRKLGEDPWVYVSDDNPGAWSADDGERSGGYSVVHCYRKQVLAARGGALEVWSSVEGKTSGGLIRRRNFVDKEEDSKRGMVSKIEAGGDRLFVSREYMEGVEENVLFLGRTVEHTVMKNRKIQTSLLSHSPGFTEFFSL</sequence>
<dbReference type="InterPro" id="IPR011047">
    <property type="entry name" value="Quinoprotein_ADH-like_sf"/>
</dbReference>
<accession>A0A8S9HHT3</accession>
<evidence type="ECO:0000313" key="1">
    <source>
        <dbReference type="EMBL" id="KAF2558831.1"/>
    </source>
</evidence>